<dbReference type="AlphaFoldDB" id="A0A9P1DPI5"/>
<comment type="caution">
    <text evidence="2">The sequence shown here is derived from an EMBL/GenBank/DDBJ whole genome shotgun (WGS) entry which is preliminary data.</text>
</comment>
<organism evidence="2">
    <name type="scientific">Cladocopium goreaui</name>
    <dbReference type="NCBI Taxonomy" id="2562237"/>
    <lineage>
        <taxon>Eukaryota</taxon>
        <taxon>Sar</taxon>
        <taxon>Alveolata</taxon>
        <taxon>Dinophyceae</taxon>
        <taxon>Suessiales</taxon>
        <taxon>Symbiodiniaceae</taxon>
        <taxon>Cladocopium</taxon>
    </lineage>
</organism>
<name>A0A9P1DPI5_9DINO</name>
<keyword evidence="4" id="KW-1185">Reference proteome</keyword>
<feature type="chain" id="PRO_5043271527" evidence="1">
    <location>
        <begin position="26"/>
        <end position="123"/>
    </location>
</feature>
<dbReference type="Proteomes" id="UP001152797">
    <property type="component" value="Unassembled WGS sequence"/>
</dbReference>
<evidence type="ECO:0000313" key="3">
    <source>
        <dbReference type="EMBL" id="CAL1166576.1"/>
    </source>
</evidence>
<dbReference type="EMBL" id="CAMXCT010005768">
    <property type="protein sequence ID" value="CAI4013201.1"/>
    <property type="molecule type" value="Genomic_DNA"/>
</dbReference>
<accession>A0A9P1DPI5</accession>
<evidence type="ECO:0000256" key="1">
    <source>
        <dbReference type="SAM" id="SignalP"/>
    </source>
</evidence>
<feature type="signal peptide" evidence="1">
    <location>
        <begin position="1"/>
        <end position="25"/>
    </location>
</feature>
<dbReference type="EMBL" id="CAMXCT030005768">
    <property type="protein sequence ID" value="CAL4800513.1"/>
    <property type="molecule type" value="Genomic_DNA"/>
</dbReference>
<evidence type="ECO:0000313" key="2">
    <source>
        <dbReference type="EMBL" id="CAI4013201.1"/>
    </source>
</evidence>
<proteinExistence type="predicted"/>
<dbReference type="PROSITE" id="PS51257">
    <property type="entry name" value="PROKAR_LIPOPROTEIN"/>
    <property type="match status" value="1"/>
</dbReference>
<evidence type="ECO:0000313" key="4">
    <source>
        <dbReference type="Proteomes" id="UP001152797"/>
    </source>
</evidence>
<reference evidence="2" key="1">
    <citation type="submission" date="2022-10" db="EMBL/GenBank/DDBJ databases">
        <authorList>
            <person name="Chen Y."/>
            <person name="Dougan E. K."/>
            <person name="Chan C."/>
            <person name="Rhodes N."/>
            <person name="Thang M."/>
        </authorList>
    </citation>
    <scope>NUCLEOTIDE SEQUENCE</scope>
</reference>
<reference evidence="3" key="2">
    <citation type="submission" date="2024-04" db="EMBL/GenBank/DDBJ databases">
        <authorList>
            <person name="Chen Y."/>
            <person name="Shah S."/>
            <person name="Dougan E. K."/>
            <person name="Thang M."/>
            <person name="Chan C."/>
        </authorList>
    </citation>
    <scope>NUCLEOTIDE SEQUENCE [LARGE SCALE GENOMIC DNA]</scope>
</reference>
<sequence>MKSSAMAVTVSLTAVLMGTLQGCGCSSFVVDSCISALDNTKALAGDCNEITTFLECFAPCCDYDMAANPPSVTTIDGINIDVSKGSSAIEYWASKATEHGCVSTVSCSATATVTATATTTGEA</sequence>
<keyword evidence="1" id="KW-0732">Signal</keyword>
<dbReference type="EMBL" id="CAMXCT020005768">
    <property type="protein sequence ID" value="CAL1166576.1"/>
    <property type="molecule type" value="Genomic_DNA"/>
</dbReference>
<gene>
    <name evidence="2" type="ORF">C1SCF055_LOCUS38191</name>
</gene>
<protein>
    <submittedName>
        <fullName evidence="2">Uncharacterized protein</fullName>
    </submittedName>
</protein>